<evidence type="ECO:0000256" key="1">
    <source>
        <dbReference type="ARBA" id="ARBA00004651"/>
    </source>
</evidence>
<evidence type="ECO:0000256" key="3">
    <source>
        <dbReference type="ARBA" id="ARBA00022475"/>
    </source>
</evidence>
<keyword evidence="6 8" id="KW-1133">Transmembrane helix</keyword>
<evidence type="ECO:0000259" key="9">
    <source>
        <dbReference type="Pfam" id="PF00324"/>
    </source>
</evidence>
<evidence type="ECO:0000256" key="6">
    <source>
        <dbReference type="ARBA" id="ARBA00022989"/>
    </source>
</evidence>
<feature type="non-terminal residue" evidence="10">
    <location>
        <position position="1"/>
    </location>
</feature>
<dbReference type="GO" id="GO:0006865">
    <property type="term" value="P:amino acid transport"/>
    <property type="evidence" value="ECO:0007669"/>
    <property type="project" value="UniProtKB-KW"/>
</dbReference>
<keyword evidence="5" id="KW-0029">Amino-acid transport</keyword>
<evidence type="ECO:0000256" key="8">
    <source>
        <dbReference type="SAM" id="Phobius"/>
    </source>
</evidence>
<dbReference type="Pfam" id="PF00324">
    <property type="entry name" value="AA_permease"/>
    <property type="match status" value="1"/>
</dbReference>
<comment type="subcellular location">
    <subcellularLocation>
        <location evidence="1">Cell membrane</location>
        <topology evidence="1">Multi-pass membrane protein</topology>
    </subcellularLocation>
</comment>
<feature type="domain" description="Amino acid permease/ SLC12A" evidence="9">
    <location>
        <begin position="2"/>
        <end position="65"/>
    </location>
</feature>
<evidence type="ECO:0000256" key="4">
    <source>
        <dbReference type="ARBA" id="ARBA00022692"/>
    </source>
</evidence>
<dbReference type="AlphaFoldDB" id="A0AAP3FZS4"/>
<dbReference type="GO" id="GO:0055085">
    <property type="term" value="P:transmembrane transport"/>
    <property type="evidence" value="ECO:0007669"/>
    <property type="project" value="InterPro"/>
</dbReference>
<evidence type="ECO:0000256" key="7">
    <source>
        <dbReference type="ARBA" id="ARBA00023136"/>
    </source>
</evidence>
<reference evidence="10" key="1">
    <citation type="submission" date="2022-02" db="EMBL/GenBank/DDBJ databases">
        <title>Crop Bioprotection Bacillus Genome Sequencing.</title>
        <authorList>
            <person name="Dunlap C."/>
        </authorList>
    </citation>
    <scope>NUCLEOTIDE SEQUENCE</scope>
    <source>
        <strain evidence="10">98-1</strain>
    </source>
</reference>
<keyword evidence="2" id="KW-0813">Transport</keyword>
<dbReference type="Proteomes" id="UP001067121">
    <property type="component" value="Unassembled WGS sequence"/>
</dbReference>
<dbReference type="EMBL" id="JALAOH010000133">
    <property type="protein sequence ID" value="MCY8319174.1"/>
    <property type="molecule type" value="Genomic_DNA"/>
</dbReference>
<dbReference type="PANTHER" id="PTHR43495:SF2">
    <property type="entry name" value="D-SERINE_D-ALANINE_GLYCINE TRANSPORTER"/>
    <property type="match status" value="1"/>
</dbReference>
<dbReference type="InterPro" id="IPR004841">
    <property type="entry name" value="AA-permease/SLC12A_dom"/>
</dbReference>
<feature type="transmembrane region" description="Helical" evidence="8">
    <location>
        <begin position="27"/>
        <end position="46"/>
    </location>
</feature>
<proteinExistence type="predicted"/>
<keyword evidence="7 8" id="KW-0472">Membrane</keyword>
<organism evidence="10 11">
    <name type="scientific">Bacillus vallismortis</name>
    <dbReference type="NCBI Taxonomy" id="72361"/>
    <lineage>
        <taxon>Bacteria</taxon>
        <taxon>Bacillati</taxon>
        <taxon>Bacillota</taxon>
        <taxon>Bacilli</taxon>
        <taxon>Bacillales</taxon>
        <taxon>Bacillaceae</taxon>
        <taxon>Bacillus</taxon>
    </lineage>
</organism>
<comment type="caution">
    <text evidence="10">The sequence shown here is derived from an EMBL/GenBank/DDBJ whole genome shotgun (WGS) entry which is preliminary data.</text>
</comment>
<evidence type="ECO:0000313" key="10">
    <source>
        <dbReference type="EMBL" id="MCY8319174.1"/>
    </source>
</evidence>
<evidence type="ECO:0000256" key="5">
    <source>
        <dbReference type="ARBA" id="ARBA00022970"/>
    </source>
</evidence>
<name>A0AAP3FZS4_BACVA</name>
<accession>A0AAP3FZS4</accession>
<dbReference type="PANTHER" id="PTHR43495">
    <property type="entry name" value="GABA PERMEASE"/>
    <property type="match status" value="1"/>
</dbReference>
<gene>
    <name evidence="10" type="ORF">MOC71_21260</name>
</gene>
<sequence>VICHLKYRKTRQDEAKANTFKMPFYPLSNYFTLAFLAFILVVLALANDTRVALFVTPVWFILLII</sequence>
<feature type="non-terminal residue" evidence="10">
    <location>
        <position position="65"/>
    </location>
</feature>
<dbReference type="GO" id="GO:0005886">
    <property type="term" value="C:plasma membrane"/>
    <property type="evidence" value="ECO:0007669"/>
    <property type="project" value="UniProtKB-SubCell"/>
</dbReference>
<evidence type="ECO:0000256" key="2">
    <source>
        <dbReference type="ARBA" id="ARBA00022448"/>
    </source>
</evidence>
<protein>
    <submittedName>
        <fullName evidence="10">Amino acid permease</fullName>
    </submittedName>
</protein>
<evidence type="ECO:0000313" key="11">
    <source>
        <dbReference type="Proteomes" id="UP001067121"/>
    </source>
</evidence>
<keyword evidence="4 8" id="KW-0812">Transmembrane</keyword>
<keyword evidence="3" id="KW-1003">Cell membrane</keyword>